<keyword evidence="5" id="KW-1185">Reference proteome</keyword>
<dbReference type="InterPro" id="IPR021529">
    <property type="entry name" value="DUF2798"/>
</dbReference>
<proteinExistence type="predicted"/>
<dbReference type="Pfam" id="PF11391">
    <property type="entry name" value="DUF2798"/>
    <property type="match status" value="2"/>
</dbReference>
<gene>
    <name evidence="2" type="ORF">CPT75_08035</name>
    <name evidence="3" type="ORF">SAMN04487884_11443</name>
</gene>
<name>A0A1H9TBA2_BUTFI</name>
<organism evidence="3 4">
    <name type="scientific">Butyrivibrio fibrisolvens</name>
    <dbReference type="NCBI Taxonomy" id="831"/>
    <lineage>
        <taxon>Bacteria</taxon>
        <taxon>Bacillati</taxon>
        <taxon>Bacillota</taxon>
        <taxon>Clostridia</taxon>
        <taxon>Lachnospirales</taxon>
        <taxon>Lachnospiraceae</taxon>
        <taxon>Butyrivibrio</taxon>
    </lineage>
</organism>
<feature type="transmembrane region" description="Helical" evidence="1">
    <location>
        <begin position="40"/>
        <end position="61"/>
    </location>
</feature>
<evidence type="ECO:0000313" key="3">
    <source>
        <dbReference type="EMBL" id="SER94059.1"/>
    </source>
</evidence>
<evidence type="ECO:0000256" key="1">
    <source>
        <dbReference type="SAM" id="Phobius"/>
    </source>
</evidence>
<feature type="transmembrane region" description="Helical" evidence="1">
    <location>
        <begin position="82"/>
        <end position="104"/>
    </location>
</feature>
<reference evidence="2 5" key="2">
    <citation type="submission" date="2017-09" db="EMBL/GenBank/DDBJ databases">
        <title>High-quality draft genome sequence of Butyrivibrio fibrisolvens INBov1, isolated from cow rumen.</title>
        <authorList>
            <person name="Rodriguez Hernaez J."/>
            <person name="Rivarola M."/>
            <person name="Paniego N."/>
            <person name="Cravero S."/>
            <person name="Ceron Cucchi M."/>
            <person name="Martinez M.C."/>
        </authorList>
    </citation>
    <scope>NUCLEOTIDE SEQUENCE [LARGE SCALE GENOMIC DNA]</scope>
    <source>
        <strain evidence="2 5">INBov1</strain>
    </source>
</reference>
<keyword evidence="1" id="KW-1133">Transmembrane helix</keyword>
<reference evidence="3 4" key="1">
    <citation type="submission" date="2016-10" db="EMBL/GenBank/DDBJ databases">
        <authorList>
            <person name="de Groot N.N."/>
        </authorList>
    </citation>
    <scope>NUCLEOTIDE SEQUENCE [LARGE SCALE GENOMIC DNA]</scope>
    <source>
        <strain evidence="3 4">AR40</strain>
    </source>
</reference>
<dbReference type="Proteomes" id="UP000182584">
    <property type="component" value="Unassembled WGS sequence"/>
</dbReference>
<dbReference type="eggNOG" id="ENOG50304CC">
    <property type="taxonomic scope" value="Bacteria"/>
</dbReference>
<dbReference type="OrthoDB" id="7062363at2"/>
<evidence type="ECO:0000313" key="4">
    <source>
        <dbReference type="Proteomes" id="UP000182584"/>
    </source>
</evidence>
<dbReference type="EMBL" id="FOGJ01000014">
    <property type="protein sequence ID" value="SER94059.1"/>
    <property type="molecule type" value="Genomic_DNA"/>
</dbReference>
<dbReference type="RefSeq" id="WP_027203233.1">
    <property type="nucleotide sequence ID" value="NZ_CM009896.1"/>
</dbReference>
<keyword evidence="1" id="KW-0472">Membrane</keyword>
<evidence type="ECO:0000313" key="2">
    <source>
        <dbReference type="EMBL" id="PWT27055.1"/>
    </source>
</evidence>
<protein>
    <submittedName>
        <fullName evidence="2">DUF2798 domain-containing protein</fullName>
    </submittedName>
</protein>
<evidence type="ECO:0000313" key="5">
    <source>
        <dbReference type="Proteomes" id="UP000245488"/>
    </source>
</evidence>
<feature type="transmembrane region" description="Helical" evidence="1">
    <location>
        <begin position="9"/>
        <end position="28"/>
    </location>
</feature>
<keyword evidence="1" id="KW-0812">Transmembrane</keyword>
<accession>A0A1H9TBA2</accession>
<dbReference type="Proteomes" id="UP000245488">
    <property type="component" value="Chromosome"/>
</dbReference>
<dbReference type="EMBL" id="NXNG01000001">
    <property type="protein sequence ID" value="PWT27055.1"/>
    <property type="molecule type" value="Genomic_DNA"/>
</dbReference>
<dbReference type="AlphaFoldDB" id="A0A1H9TBA2"/>
<sequence>MPQTKLQNVIFTIMMVLVMVYGMVVYNITLDRGALTNDVFYIALFELPIMGVIGFIIEFLIAGRLAQKMAFKIVTPGQDKPIMIILAISTMTVMCMCPMMSLVATCLFKGIDSQIIAKWIQLTVTNFPMALCWQIFVAGPVVRFIFGHTFAKSNK</sequence>
<feature type="transmembrane region" description="Helical" evidence="1">
    <location>
        <begin position="124"/>
        <end position="146"/>
    </location>
</feature>